<gene>
    <name evidence="4" type="ORF">FSP39_024207</name>
</gene>
<evidence type="ECO:0000256" key="2">
    <source>
        <dbReference type="SAM" id="MobiDB-lite"/>
    </source>
</evidence>
<evidence type="ECO:0000259" key="3">
    <source>
        <dbReference type="Pfam" id="PF00535"/>
    </source>
</evidence>
<feature type="domain" description="Glycosyltransferase 2-like" evidence="3">
    <location>
        <begin position="14"/>
        <end position="161"/>
    </location>
</feature>
<reference evidence="4" key="1">
    <citation type="submission" date="2019-08" db="EMBL/GenBank/DDBJ databases">
        <title>The improved chromosome-level genome for the pearl oyster Pinctada fucata martensii using PacBio sequencing and Hi-C.</title>
        <authorList>
            <person name="Zheng Z."/>
        </authorList>
    </citation>
    <scope>NUCLEOTIDE SEQUENCE</scope>
    <source>
        <strain evidence="4">ZZ-2019</strain>
        <tissue evidence="4">Adductor muscle</tissue>
    </source>
</reference>
<feature type="region of interest" description="Disordered" evidence="2">
    <location>
        <begin position="193"/>
        <end position="247"/>
    </location>
</feature>
<keyword evidence="1" id="KW-1015">Disulfide bond</keyword>
<dbReference type="Gene3D" id="3.90.550.10">
    <property type="entry name" value="Spore Coat Polysaccharide Biosynthesis Protein SpsA, Chain A"/>
    <property type="match status" value="1"/>
</dbReference>
<dbReference type="Pfam" id="PF00535">
    <property type="entry name" value="Glycos_transf_2"/>
    <property type="match status" value="1"/>
</dbReference>
<evidence type="ECO:0000256" key="1">
    <source>
        <dbReference type="ARBA" id="ARBA00023157"/>
    </source>
</evidence>
<organism evidence="4 5">
    <name type="scientific">Pinctada imbricata</name>
    <name type="common">Atlantic pearl-oyster</name>
    <name type="synonym">Pinctada martensii</name>
    <dbReference type="NCBI Taxonomy" id="66713"/>
    <lineage>
        <taxon>Eukaryota</taxon>
        <taxon>Metazoa</taxon>
        <taxon>Spiralia</taxon>
        <taxon>Lophotrochozoa</taxon>
        <taxon>Mollusca</taxon>
        <taxon>Bivalvia</taxon>
        <taxon>Autobranchia</taxon>
        <taxon>Pteriomorphia</taxon>
        <taxon>Pterioida</taxon>
        <taxon>Pterioidea</taxon>
        <taxon>Pteriidae</taxon>
        <taxon>Pinctada</taxon>
    </lineage>
</organism>
<dbReference type="PANTHER" id="PTHR11675:SF43">
    <property type="entry name" value="POLYPEPTIDE N-ACETYLGALACTOSAMINYLTRANSFERASE 1"/>
    <property type="match status" value="1"/>
</dbReference>
<keyword evidence="5" id="KW-1185">Reference proteome</keyword>
<feature type="compositionally biased region" description="Basic and acidic residues" evidence="2">
    <location>
        <begin position="228"/>
        <end position="247"/>
    </location>
</feature>
<dbReference type="GO" id="GO:0005794">
    <property type="term" value="C:Golgi apparatus"/>
    <property type="evidence" value="ECO:0007669"/>
    <property type="project" value="TreeGrafter"/>
</dbReference>
<dbReference type="GO" id="GO:0006493">
    <property type="term" value="P:protein O-linked glycosylation"/>
    <property type="evidence" value="ECO:0007669"/>
    <property type="project" value="TreeGrafter"/>
</dbReference>
<dbReference type="InterPro" id="IPR029044">
    <property type="entry name" value="Nucleotide-diphossugar_trans"/>
</dbReference>
<evidence type="ECO:0000313" key="5">
    <source>
        <dbReference type="Proteomes" id="UP001186944"/>
    </source>
</evidence>
<evidence type="ECO:0000313" key="4">
    <source>
        <dbReference type="EMBL" id="KAK3106638.1"/>
    </source>
</evidence>
<dbReference type="PANTHER" id="PTHR11675">
    <property type="entry name" value="N-ACETYLGALACTOSAMINYLTRANSFERASE"/>
    <property type="match status" value="1"/>
</dbReference>
<dbReference type="AlphaFoldDB" id="A0AA88YS87"/>
<dbReference type="Proteomes" id="UP001186944">
    <property type="component" value="Unassembled WGS sequence"/>
</dbReference>
<sequence length="305" mass="34724">CRDISYPTALPGVSVIIPFRNEAWSTLLRTVHSVVNRTPSRYLQEIILVDDASEADYLRNKLDMYIAHLPNVRVSRLRSQQGLSIARQLGIDSAKSDVIVVMDSHFEVADKWYQPMAKRLMEDSYLLLIPVVDTIDHLTFQYYPSKIVPESMDTASFDFYLGQTRSFMNKNYTKTLKKPVTVPINMLHSSGDFTVKETKDSPAGSTTTTAKKETPKSEKNENTSTRDTYQRNKEDQTPKHKVGDISERLDVRRRNNCTSFQAYLDTISKLINIYVPNHLQASGVVSIESSFTRSWQISPSRSPCT</sequence>
<name>A0AA88YS87_PINIB</name>
<protein>
    <recommendedName>
        <fullName evidence="3">Glycosyltransferase 2-like domain-containing protein</fullName>
    </recommendedName>
</protein>
<comment type="caution">
    <text evidence="4">The sequence shown here is derived from an EMBL/GenBank/DDBJ whole genome shotgun (WGS) entry which is preliminary data.</text>
</comment>
<dbReference type="InterPro" id="IPR001173">
    <property type="entry name" value="Glyco_trans_2-like"/>
</dbReference>
<feature type="compositionally biased region" description="Basic and acidic residues" evidence="2">
    <location>
        <begin position="210"/>
        <end position="221"/>
    </location>
</feature>
<dbReference type="Gene3D" id="1.10.8.460">
    <property type="entry name" value="ppGaNTase-T1 linker domain-like"/>
    <property type="match status" value="1"/>
</dbReference>
<dbReference type="GO" id="GO:0004653">
    <property type="term" value="F:polypeptide N-acetylgalactosaminyltransferase activity"/>
    <property type="evidence" value="ECO:0007669"/>
    <property type="project" value="TreeGrafter"/>
</dbReference>
<dbReference type="SUPFAM" id="SSF53448">
    <property type="entry name" value="Nucleotide-diphospho-sugar transferases"/>
    <property type="match status" value="1"/>
</dbReference>
<feature type="non-terminal residue" evidence="4">
    <location>
        <position position="1"/>
    </location>
</feature>
<accession>A0AA88YS87</accession>
<proteinExistence type="predicted"/>
<dbReference type="EMBL" id="VSWD01000003">
    <property type="protein sequence ID" value="KAK3106638.1"/>
    <property type="molecule type" value="Genomic_DNA"/>
</dbReference>